<dbReference type="Proteomes" id="UP000184440">
    <property type="component" value="Unassembled WGS sequence"/>
</dbReference>
<protein>
    <recommendedName>
        <fullName evidence="1">DUF397 domain-containing protein</fullName>
    </recommendedName>
</protein>
<evidence type="ECO:0000259" key="1">
    <source>
        <dbReference type="Pfam" id="PF04149"/>
    </source>
</evidence>
<keyword evidence="3" id="KW-1185">Reference proteome</keyword>
<dbReference type="OrthoDB" id="3431580at2"/>
<organism evidence="2 3">
    <name type="scientific">Cryptosporangium aurantiacum</name>
    <dbReference type="NCBI Taxonomy" id="134849"/>
    <lineage>
        <taxon>Bacteria</taxon>
        <taxon>Bacillati</taxon>
        <taxon>Actinomycetota</taxon>
        <taxon>Actinomycetes</taxon>
        <taxon>Cryptosporangiales</taxon>
        <taxon>Cryptosporangiaceae</taxon>
        <taxon>Cryptosporangium</taxon>
    </lineage>
</organism>
<name>A0A1M7NPY5_9ACTN</name>
<gene>
    <name evidence="2" type="ORF">SAMN05443668_102766</name>
</gene>
<feature type="domain" description="DUF397" evidence="1">
    <location>
        <begin position="11"/>
        <end position="60"/>
    </location>
</feature>
<dbReference type="AlphaFoldDB" id="A0A1M7NPY5"/>
<evidence type="ECO:0000313" key="3">
    <source>
        <dbReference type="Proteomes" id="UP000184440"/>
    </source>
</evidence>
<evidence type="ECO:0000313" key="2">
    <source>
        <dbReference type="EMBL" id="SHN05925.1"/>
    </source>
</evidence>
<dbReference type="STRING" id="134849.SAMN05443668_102766"/>
<dbReference type="InterPro" id="IPR007278">
    <property type="entry name" value="DUF397"/>
</dbReference>
<reference evidence="2 3" key="1">
    <citation type="submission" date="2016-11" db="EMBL/GenBank/DDBJ databases">
        <authorList>
            <person name="Jaros S."/>
            <person name="Januszkiewicz K."/>
            <person name="Wedrychowicz H."/>
        </authorList>
    </citation>
    <scope>NUCLEOTIDE SEQUENCE [LARGE SCALE GENOMIC DNA]</scope>
    <source>
        <strain evidence="2 3">DSM 46144</strain>
    </source>
</reference>
<dbReference type="EMBL" id="FRCS01000002">
    <property type="protein sequence ID" value="SHN05925.1"/>
    <property type="molecule type" value="Genomic_DNA"/>
</dbReference>
<dbReference type="RefSeq" id="WP_073254941.1">
    <property type="nucleotide sequence ID" value="NZ_FRCS01000002.1"/>
</dbReference>
<accession>A0A1M7NPY5</accession>
<dbReference type="Pfam" id="PF04149">
    <property type="entry name" value="DUF397"/>
    <property type="match status" value="1"/>
</dbReference>
<proteinExistence type="predicted"/>
<sequence length="67" mass="7407">MDSSAFNPSIWRKSRHSASMHCVEVAETPSLIGVRDSKDPHGPVLRYPVGRWAAFLGGVKLGEFDRP</sequence>